<name>A0A085U1D2_9RHOB</name>
<reference evidence="2" key="1">
    <citation type="submission" date="2013-04" db="EMBL/GenBank/DDBJ databases">
        <title>Thioclava sp. 13D2W-2 Genome Sequencing.</title>
        <authorList>
            <person name="Lai Q."/>
            <person name="Li G."/>
            <person name="Shao Z."/>
        </authorList>
    </citation>
    <scope>NUCLEOTIDE SEQUENCE [LARGE SCALE GENOMIC DNA]</scope>
    <source>
        <strain evidence="2">13D2W-2</strain>
    </source>
</reference>
<proteinExistence type="predicted"/>
<sequence>MIAGMTRDRLVSLRLPADLIDAISRAARAADLPPAEAARHALRAGLDHLAGSSRESEARDAMRAALASARDWLDLQRRLRSVGFVLRQGRGGALAVHDWPANRYLLAGEVVGVRLADLVLRFRAPFPGHPGGATAPLSFQTLRGNTGVTGREDAA</sequence>
<keyword evidence="2" id="KW-1185">Reference proteome</keyword>
<organism evidence="1 2">
    <name type="scientific">Thioclava atlantica</name>
    <dbReference type="NCBI Taxonomy" id="1317124"/>
    <lineage>
        <taxon>Bacteria</taxon>
        <taxon>Pseudomonadati</taxon>
        <taxon>Pseudomonadota</taxon>
        <taxon>Alphaproteobacteria</taxon>
        <taxon>Rhodobacterales</taxon>
        <taxon>Paracoccaceae</taxon>
        <taxon>Thioclava</taxon>
    </lineage>
</organism>
<dbReference type="eggNOG" id="ENOG5032D64">
    <property type="taxonomic scope" value="Bacteria"/>
</dbReference>
<comment type="caution">
    <text evidence="1">The sequence shown here is derived from an EMBL/GenBank/DDBJ whole genome shotgun (WGS) entry which is preliminary data.</text>
</comment>
<evidence type="ECO:0000313" key="2">
    <source>
        <dbReference type="Proteomes" id="UP000028607"/>
    </source>
</evidence>
<dbReference type="PATRIC" id="fig|1317124.6.peg.284"/>
<dbReference type="EMBL" id="AQRC01000001">
    <property type="protein sequence ID" value="KFE36779.1"/>
    <property type="molecule type" value="Genomic_DNA"/>
</dbReference>
<protein>
    <submittedName>
        <fullName evidence="1">Uncharacterized protein</fullName>
    </submittedName>
</protein>
<dbReference type="AlphaFoldDB" id="A0A085U1D2"/>
<reference evidence="1 2" key="2">
    <citation type="journal article" date="2015" name="Antonie Van Leeuwenhoek">
        <title>Thioclava indica sp. nov., isolated from surface seawater of the Indian Ocean.</title>
        <authorList>
            <person name="Liu Y."/>
            <person name="Lai Q."/>
            <person name="Du J."/>
            <person name="Xu H."/>
            <person name="Jiang L."/>
            <person name="Shao Z."/>
        </authorList>
    </citation>
    <scope>NUCLEOTIDE SEQUENCE [LARGE SCALE GENOMIC DNA]</scope>
    <source>
        <strain evidence="1 2">13D2W-2</strain>
    </source>
</reference>
<gene>
    <name evidence="1" type="ORF">DW2_01435</name>
</gene>
<accession>A0A085U1D2</accession>
<dbReference type="Proteomes" id="UP000028607">
    <property type="component" value="Unassembled WGS sequence"/>
</dbReference>
<evidence type="ECO:0000313" key="1">
    <source>
        <dbReference type="EMBL" id="KFE36779.1"/>
    </source>
</evidence>
<dbReference type="STRING" id="1317124.DW2_01435"/>